<dbReference type="PANTHER" id="PTHR43283:SF18">
    <property type="match status" value="1"/>
</dbReference>
<dbReference type="GO" id="GO:0016787">
    <property type="term" value="F:hydrolase activity"/>
    <property type="evidence" value="ECO:0007669"/>
    <property type="project" value="UniProtKB-KW"/>
</dbReference>
<accession>A0A437QBV3</accession>
<keyword evidence="4" id="KW-1185">Reference proteome</keyword>
<dbReference type="SUPFAM" id="SSF56601">
    <property type="entry name" value="beta-lactamase/transpeptidase-like"/>
    <property type="match status" value="1"/>
</dbReference>
<dbReference type="OrthoDB" id="9799367at2"/>
<proteinExistence type="predicted"/>
<evidence type="ECO:0000259" key="2">
    <source>
        <dbReference type="Pfam" id="PF00144"/>
    </source>
</evidence>
<evidence type="ECO:0000313" key="3">
    <source>
        <dbReference type="EMBL" id="RVU32001.1"/>
    </source>
</evidence>
<reference evidence="3 4" key="1">
    <citation type="submission" date="2019-01" db="EMBL/GenBank/DDBJ databases">
        <authorList>
            <person name="Chen W.-M."/>
        </authorList>
    </citation>
    <scope>NUCLEOTIDE SEQUENCE [LARGE SCALE GENOMIC DNA]</scope>
    <source>
        <strain evidence="3 4">KYPC3</strain>
    </source>
</reference>
<dbReference type="PANTHER" id="PTHR43283">
    <property type="entry name" value="BETA-LACTAMASE-RELATED"/>
    <property type="match status" value="1"/>
</dbReference>
<gene>
    <name evidence="3" type="ORF">EOE67_19285</name>
</gene>
<dbReference type="InterPro" id="IPR001466">
    <property type="entry name" value="Beta-lactam-related"/>
</dbReference>
<evidence type="ECO:0000313" key="4">
    <source>
        <dbReference type="Proteomes" id="UP000283077"/>
    </source>
</evidence>
<dbReference type="Pfam" id="PF00144">
    <property type="entry name" value="Beta-lactamase"/>
    <property type="match status" value="1"/>
</dbReference>
<keyword evidence="1" id="KW-0472">Membrane</keyword>
<dbReference type="EMBL" id="SACS01000032">
    <property type="protein sequence ID" value="RVU32001.1"/>
    <property type="molecule type" value="Genomic_DNA"/>
</dbReference>
<keyword evidence="1" id="KW-1133">Transmembrane helix</keyword>
<sequence>MDYNLLYSQLLTNRKGIMKKIIGIVCTLVVAVGVCWWLLPTQQPLSQNLTELDQFIPALMTEAAIPGLAIARIKNGQTVLLQTYGKANVETDMPVTKDTLFNLASISKPMMGLVLLQLVEQGKLDLDQDINHYLPFKIDNPHTENEKITLRHLASHSSGIADYYDIRSYAENRDSPISLEQHLKSLLLPDGSNYQQGAHFLAHQPATQRQYSNLAAGLAGYLVEASTGLSLAQYSKQQLFPSLSMTQSSWLLHDLPLNNIAVPYEVEQCVPYLPQIAGLSCADTESPVFNELISRYINPPAADKNFKAYPHFGNPQYPDGGMRSSILELSQFLVGVLNNQDRNGQPLLSEAMYQEMFKLQLDPAISDNQRFFWRDNSMGLTGHMGSDLGVFTAMYFDPTSKDGFIILMNRGMDTKAVAAMQQIAARLHPN</sequence>
<protein>
    <submittedName>
        <fullName evidence="3">Class A beta-lactamase-related serine hydrolase</fullName>
    </submittedName>
</protein>
<keyword evidence="1" id="KW-0812">Transmembrane</keyword>
<feature type="domain" description="Beta-lactamase-related" evidence="2">
    <location>
        <begin position="52"/>
        <end position="413"/>
    </location>
</feature>
<dbReference type="Proteomes" id="UP000283077">
    <property type="component" value="Unassembled WGS sequence"/>
</dbReference>
<dbReference type="AlphaFoldDB" id="A0A437QBV3"/>
<dbReference type="InterPro" id="IPR012338">
    <property type="entry name" value="Beta-lactam/transpept-like"/>
</dbReference>
<dbReference type="InterPro" id="IPR050789">
    <property type="entry name" value="Diverse_Enzym_Activities"/>
</dbReference>
<dbReference type="Gene3D" id="3.40.710.10">
    <property type="entry name" value="DD-peptidase/beta-lactamase superfamily"/>
    <property type="match status" value="2"/>
</dbReference>
<keyword evidence="3" id="KW-0378">Hydrolase</keyword>
<name>A0A437QBV3_9GAMM</name>
<organism evidence="3 4">
    <name type="scientific">Rheinheimera riviphila</name>
    <dbReference type="NCBI Taxonomy" id="1834037"/>
    <lineage>
        <taxon>Bacteria</taxon>
        <taxon>Pseudomonadati</taxon>
        <taxon>Pseudomonadota</taxon>
        <taxon>Gammaproteobacteria</taxon>
        <taxon>Chromatiales</taxon>
        <taxon>Chromatiaceae</taxon>
        <taxon>Rheinheimera</taxon>
    </lineage>
</organism>
<feature type="transmembrane region" description="Helical" evidence="1">
    <location>
        <begin position="21"/>
        <end position="39"/>
    </location>
</feature>
<comment type="caution">
    <text evidence="3">The sequence shown here is derived from an EMBL/GenBank/DDBJ whole genome shotgun (WGS) entry which is preliminary data.</text>
</comment>
<evidence type="ECO:0000256" key="1">
    <source>
        <dbReference type="SAM" id="Phobius"/>
    </source>
</evidence>